<evidence type="ECO:0000256" key="2">
    <source>
        <dbReference type="ARBA" id="ARBA00010663"/>
    </source>
</evidence>
<evidence type="ECO:0000256" key="7">
    <source>
        <dbReference type="ARBA" id="ARBA00023040"/>
    </source>
</evidence>
<evidence type="ECO:0000256" key="8">
    <source>
        <dbReference type="ARBA" id="ARBA00023136"/>
    </source>
</evidence>
<name>A0A8T2K4B9_9PIPI</name>
<dbReference type="Gene3D" id="1.20.1070.10">
    <property type="entry name" value="Rhodopsin 7-helix transmembrane proteins"/>
    <property type="match status" value="1"/>
</dbReference>
<keyword evidence="14" id="KW-1185">Reference proteome</keyword>
<feature type="transmembrane region" description="Helical" evidence="11">
    <location>
        <begin position="123"/>
        <end position="143"/>
    </location>
</feature>
<comment type="subcellular location">
    <subcellularLocation>
        <location evidence="1 11">Cell membrane</location>
        <topology evidence="1 11">Multi-pass membrane protein</topology>
    </subcellularLocation>
</comment>
<keyword evidence="9 11" id="KW-0675">Receptor</keyword>
<evidence type="ECO:0000259" key="12">
    <source>
        <dbReference type="PROSITE" id="PS50262"/>
    </source>
</evidence>
<comment type="caution">
    <text evidence="13">The sequence shown here is derived from an EMBL/GenBank/DDBJ whole genome shotgun (WGS) entry which is preliminary data.</text>
</comment>
<keyword evidence="5 11" id="KW-0812">Transmembrane</keyword>
<accession>A0A8T2K4B9</accession>
<dbReference type="Proteomes" id="UP000812440">
    <property type="component" value="Chromosome 2"/>
</dbReference>
<dbReference type="FunFam" id="1.20.1070.10:FF:000300">
    <property type="entry name" value="Vomeronasal type-1 receptor"/>
    <property type="match status" value="1"/>
</dbReference>
<feature type="domain" description="G-protein coupled receptors family 1 profile" evidence="12">
    <location>
        <begin position="22"/>
        <end position="286"/>
    </location>
</feature>
<evidence type="ECO:0000313" key="14">
    <source>
        <dbReference type="Proteomes" id="UP000812440"/>
    </source>
</evidence>
<feature type="transmembrane region" description="Helical" evidence="11">
    <location>
        <begin position="6"/>
        <end position="31"/>
    </location>
</feature>
<evidence type="ECO:0000256" key="3">
    <source>
        <dbReference type="ARBA" id="ARBA00022475"/>
    </source>
</evidence>
<evidence type="ECO:0000256" key="4">
    <source>
        <dbReference type="ARBA" id="ARBA00022507"/>
    </source>
</evidence>
<sequence length="295" mass="33583">MAVNFLLKAFGFIALVIVGIPANMFIAFRFAHILFLEKRLLPANTIRMSLSFANLIVLVSRVIPQALFCIGFRNVFNDNQCKLIIYFHRVSRAMSICITSYLSCYQCLLIAPVTGKWKSLKPIVHYNVTIIIALFLAMNMVLYPNSILFGRATSNNTLSPYTLRLVYCDVDFLNYPNYIINGLVSVIREILFVGLMILSSTYMLYVLYRHGQSMKGMRSSDKGQQKTAEYKASRAVIFLVAMYLALFGMDNSMWIYTLTMSNVDQDVSDTRLFLSASYAALSPIHIFLFTTKLQF</sequence>
<dbReference type="SUPFAM" id="SSF81321">
    <property type="entry name" value="Family A G protein-coupled receptor-like"/>
    <property type="match status" value="1"/>
</dbReference>
<keyword evidence="6 11" id="KW-1133">Transmembrane helix</keyword>
<keyword evidence="4 11" id="KW-0589">Pheromone response</keyword>
<keyword evidence="10 11" id="KW-0807">Transducer</keyword>
<evidence type="ECO:0000256" key="6">
    <source>
        <dbReference type="ARBA" id="ARBA00022989"/>
    </source>
</evidence>
<dbReference type="Pfam" id="PF03402">
    <property type="entry name" value="V1R"/>
    <property type="match status" value="1"/>
</dbReference>
<dbReference type="InterPro" id="IPR004072">
    <property type="entry name" value="Vmron_rcpt_1"/>
</dbReference>
<dbReference type="EMBL" id="JAACNH010000002">
    <property type="protein sequence ID" value="KAG8450913.1"/>
    <property type="molecule type" value="Genomic_DNA"/>
</dbReference>
<dbReference type="AlphaFoldDB" id="A0A8T2K4B9"/>
<dbReference type="PROSITE" id="PS50262">
    <property type="entry name" value="G_PROTEIN_RECEP_F1_2"/>
    <property type="match status" value="1"/>
</dbReference>
<evidence type="ECO:0000256" key="1">
    <source>
        <dbReference type="ARBA" id="ARBA00004651"/>
    </source>
</evidence>
<dbReference type="GO" id="GO:0019236">
    <property type="term" value="P:response to pheromone"/>
    <property type="evidence" value="ECO:0007669"/>
    <property type="project" value="UniProtKB-KW"/>
</dbReference>
<gene>
    <name evidence="13" type="ORF">GDO86_003257</name>
</gene>
<feature type="transmembrane region" description="Helical" evidence="11">
    <location>
        <begin position="235"/>
        <end position="256"/>
    </location>
</feature>
<organism evidence="13 14">
    <name type="scientific">Hymenochirus boettgeri</name>
    <name type="common">Congo dwarf clawed frog</name>
    <dbReference type="NCBI Taxonomy" id="247094"/>
    <lineage>
        <taxon>Eukaryota</taxon>
        <taxon>Metazoa</taxon>
        <taxon>Chordata</taxon>
        <taxon>Craniata</taxon>
        <taxon>Vertebrata</taxon>
        <taxon>Euteleostomi</taxon>
        <taxon>Amphibia</taxon>
        <taxon>Batrachia</taxon>
        <taxon>Anura</taxon>
        <taxon>Pipoidea</taxon>
        <taxon>Pipidae</taxon>
        <taxon>Pipinae</taxon>
        <taxon>Hymenochirus</taxon>
    </lineage>
</organism>
<dbReference type="InterPro" id="IPR017452">
    <property type="entry name" value="GPCR_Rhodpsn_7TM"/>
</dbReference>
<proteinExistence type="inferred from homology"/>
<evidence type="ECO:0000256" key="11">
    <source>
        <dbReference type="RuleBase" id="RU364061"/>
    </source>
</evidence>
<feature type="transmembrane region" description="Helical" evidence="11">
    <location>
        <begin position="190"/>
        <end position="208"/>
    </location>
</feature>
<dbReference type="PANTHER" id="PTHR24062">
    <property type="entry name" value="VOMERONASAL TYPE-1 RECEPTOR"/>
    <property type="match status" value="1"/>
</dbReference>
<feature type="transmembrane region" description="Helical" evidence="11">
    <location>
        <begin position="52"/>
        <end position="73"/>
    </location>
</feature>
<dbReference type="OrthoDB" id="9606139at2759"/>
<keyword evidence="3 11" id="KW-1003">Cell membrane</keyword>
<evidence type="ECO:0000256" key="9">
    <source>
        <dbReference type="ARBA" id="ARBA00023170"/>
    </source>
</evidence>
<evidence type="ECO:0000256" key="10">
    <source>
        <dbReference type="ARBA" id="ARBA00023224"/>
    </source>
</evidence>
<comment type="similarity">
    <text evidence="2 11">Belongs to the G-protein coupled receptor 1 family.</text>
</comment>
<protein>
    <recommendedName>
        <fullName evidence="11">Vomeronasal type-1 receptor</fullName>
    </recommendedName>
</protein>
<dbReference type="GO" id="GO:0005886">
    <property type="term" value="C:plasma membrane"/>
    <property type="evidence" value="ECO:0007669"/>
    <property type="project" value="UniProtKB-SubCell"/>
</dbReference>
<evidence type="ECO:0000256" key="5">
    <source>
        <dbReference type="ARBA" id="ARBA00022692"/>
    </source>
</evidence>
<feature type="transmembrane region" description="Helical" evidence="11">
    <location>
        <begin position="272"/>
        <end position="290"/>
    </location>
</feature>
<reference evidence="13" key="1">
    <citation type="thesis" date="2020" institute="ProQuest LLC" country="789 East Eisenhower Parkway, Ann Arbor, MI, USA">
        <title>Comparative Genomics and Chromosome Evolution.</title>
        <authorList>
            <person name="Mudd A.B."/>
        </authorList>
    </citation>
    <scope>NUCLEOTIDE SEQUENCE</scope>
    <source>
        <strain evidence="13">Female2</strain>
        <tissue evidence="13">Blood</tissue>
    </source>
</reference>
<evidence type="ECO:0000313" key="13">
    <source>
        <dbReference type="EMBL" id="KAG8450913.1"/>
    </source>
</evidence>
<keyword evidence="8 11" id="KW-0472">Membrane</keyword>
<keyword evidence="7 11" id="KW-0297">G-protein coupled receptor</keyword>
<dbReference type="GO" id="GO:0016503">
    <property type="term" value="F:pheromone receptor activity"/>
    <property type="evidence" value="ECO:0007669"/>
    <property type="project" value="InterPro"/>
</dbReference>